<proteinExistence type="predicted"/>
<evidence type="ECO:0000256" key="5">
    <source>
        <dbReference type="ARBA" id="ARBA00022982"/>
    </source>
</evidence>
<dbReference type="PIRSF" id="PIRSF037471">
    <property type="entry name" value="UCP037471"/>
    <property type="match status" value="1"/>
</dbReference>
<reference evidence="16" key="3">
    <citation type="journal article" date="2020" name="Curr. Biol.">
        <title>Chromatin organization in early land plants reveals an ancestral association between H3K27me3, transposons, and constitutive heterochromatin.</title>
        <authorList>
            <person name="Montgomery S.A."/>
            <person name="Tanizawa Y."/>
            <person name="Galik B."/>
            <person name="Wang N."/>
            <person name="Ito T."/>
            <person name="Mochizuki T."/>
            <person name="Akimcheva S."/>
            <person name="Bowman J.L."/>
            <person name="Cognat V."/>
            <person name="Marechal-Drouard L."/>
            <person name="Ekker H."/>
            <person name="Hong S.F."/>
            <person name="Kohchi T."/>
            <person name="Lin S.S."/>
            <person name="Liu L.D."/>
            <person name="Nakamura Y."/>
            <person name="Valeeva L.R."/>
            <person name="Shakirov E.V."/>
            <person name="Shippen D.E."/>
            <person name="Wei W.L."/>
            <person name="Yagura M."/>
            <person name="Yamaoka S."/>
            <person name="Yamato K.T."/>
            <person name="Liu C."/>
            <person name="Berger F."/>
        </authorList>
    </citation>
    <scope>NUCLEOTIDE SEQUENCE [LARGE SCALE GENOMIC DNA]</scope>
    <source>
        <strain evidence="16">Tak-1</strain>
    </source>
</reference>
<evidence type="ECO:0000256" key="8">
    <source>
        <dbReference type="PIRSR" id="PIRSR037471-1"/>
    </source>
</evidence>
<evidence type="ECO:0000256" key="9">
    <source>
        <dbReference type="SAM" id="MobiDB-lite"/>
    </source>
</evidence>
<feature type="binding site" description="axial binding residue" evidence="8">
    <location>
        <position position="267"/>
    </location>
    <ligand>
        <name>heme b</name>
        <dbReference type="ChEBI" id="CHEBI:60344"/>
        <label>1</label>
    </ligand>
    <ligandPart>
        <name>Fe</name>
        <dbReference type="ChEBI" id="CHEBI:18248"/>
    </ligandPart>
</feature>
<keyword evidence="8" id="KW-0479">Metal-binding</keyword>
<dbReference type="PANTHER" id="PTHR23130">
    <property type="entry name" value="CYTOCHROME B561 AND DOMON DOMAIN-CONTAINING PROTEIN"/>
    <property type="match status" value="1"/>
</dbReference>
<dbReference type="GO" id="GO:0016020">
    <property type="term" value="C:membrane"/>
    <property type="evidence" value="ECO:0007669"/>
    <property type="project" value="UniProtKB-SubCell"/>
</dbReference>
<dbReference type="Pfam" id="PF04526">
    <property type="entry name" value="DUF568"/>
    <property type="match status" value="1"/>
</dbReference>
<evidence type="ECO:0000256" key="3">
    <source>
        <dbReference type="ARBA" id="ARBA00022692"/>
    </source>
</evidence>
<gene>
    <name evidence="14" type="ORF">AXG93_4118s1140</name>
    <name evidence="13" type="ORF">Mp_6g14640</name>
</gene>
<comment type="subcellular location">
    <subcellularLocation>
        <location evidence="1">Membrane</location>
    </subcellularLocation>
</comment>
<dbReference type="GO" id="GO:0046872">
    <property type="term" value="F:metal ion binding"/>
    <property type="evidence" value="ECO:0007669"/>
    <property type="project" value="UniProtKB-KW"/>
</dbReference>
<feature type="region of interest" description="Disordered" evidence="9">
    <location>
        <begin position="431"/>
        <end position="456"/>
    </location>
</feature>
<feature type="domain" description="DOMON" evidence="11">
    <location>
        <begin position="64"/>
        <end position="184"/>
    </location>
</feature>
<dbReference type="PROSITE" id="PS50836">
    <property type="entry name" value="DOMON"/>
    <property type="match status" value="1"/>
</dbReference>
<keyword evidence="3 10" id="KW-0812">Transmembrane</keyword>
<dbReference type="SMART" id="SM00665">
    <property type="entry name" value="B561"/>
    <property type="match status" value="1"/>
</dbReference>
<evidence type="ECO:0000256" key="10">
    <source>
        <dbReference type="SAM" id="Phobius"/>
    </source>
</evidence>
<evidence type="ECO:0000313" key="16">
    <source>
        <dbReference type="Proteomes" id="UP001162541"/>
    </source>
</evidence>
<dbReference type="PANTHER" id="PTHR23130:SF199">
    <property type="entry name" value="CYTOCHROME B561 AND DOMON DOMAIN-CONTAINING PROTEIN"/>
    <property type="match status" value="1"/>
</dbReference>
<keyword evidence="6 10" id="KW-1133">Transmembrane helix</keyword>
<dbReference type="InterPro" id="IPR045265">
    <property type="entry name" value="AIR12_DOMON"/>
</dbReference>
<feature type="transmembrane region" description="Helical" evidence="10">
    <location>
        <begin position="230"/>
        <end position="250"/>
    </location>
</feature>
<feature type="domain" description="Cytochrome b561" evidence="12">
    <location>
        <begin position="191"/>
        <end position="391"/>
    </location>
</feature>
<name>A0A176W248_MARPO</name>
<keyword evidence="4" id="KW-0732">Signal</keyword>
<evidence type="ECO:0008006" key="17">
    <source>
        <dbReference type="Google" id="ProtNLM"/>
    </source>
</evidence>
<feature type="transmembrane region" description="Helical" evidence="10">
    <location>
        <begin position="303"/>
        <end position="320"/>
    </location>
</feature>
<keyword evidence="5" id="KW-0249">Electron transport</keyword>
<evidence type="ECO:0000313" key="13">
    <source>
        <dbReference type="EMBL" id="BBN14803.1"/>
    </source>
</evidence>
<keyword evidence="8" id="KW-0408">Iron</keyword>
<evidence type="ECO:0000256" key="4">
    <source>
        <dbReference type="ARBA" id="ARBA00022729"/>
    </source>
</evidence>
<reference evidence="13" key="2">
    <citation type="journal article" date="2019" name="Curr. Biol.">
        <title>Chromatin organization in early land plants reveals an ancestral association between H3K27me3, transposons, and constitutive heterochromatin.</title>
        <authorList>
            <person name="Montgomery S.A."/>
            <person name="Tanizawa Y."/>
            <person name="Galik B."/>
            <person name="Wang N."/>
            <person name="Ito T."/>
            <person name="Mochizuki T."/>
            <person name="Akimcheva S."/>
            <person name="Bowman J."/>
            <person name="Cognat V."/>
            <person name="Drouard L."/>
            <person name="Ekker H."/>
            <person name="Houng S."/>
            <person name="Kohchi T."/>
            <person name="Lin S."/>
            <person name="Liu L.D."/>
            <person name="Nakamura Y."/>
            <person name="Valeeva L.R."/>
            <person name="Shakirov E.V."/>
            <person name="Shippen D.E."/>
            <person name="Wei W."/>
            <person name="Yagura M."/>
            <person name="Yamaoka S."/>
            <person name="Yamato K.T."/>
            <person name="Liu C."/>
            <person name="Berger F."/>
        </authorList>
    </citation>
    <scope>NUCLEOTIDE SEQUENCE [LARGE SCALE GENOMIC DNA]</scope>
    <source>
        <strain evidence="13">Tak-1</strain>
    </source>
</reference>
<feature type="transmembrane region" description="Helical" evidence="10">
    <location>
        <begin position="262"/>
        <end position="283"/>
    </location>
</feature>
<dbReference type="InterPro" id="IPR006593">
    <property type="entry name" value="Cyt_b561/ferric_Rdtase_TM"/>
</dbReference>
<keyword evidence="15" id="KW-1185">Reference proteome</keyword>
<dbReference type="PROSITE" id="PS50939">
    <property type="entry name" value="CYTOCHROME_B561"/>
    <property type="match status" value="1"/>
</dbReference>
<dbReference type="EMBL" id="AP019871">
    <property type="protein sequence ID" value="BBN14803.1"/>
    <property type="molecule type" value="Genomic_DNA"/>
</dbReference>
<dbReference type="EMBL" id="LVLJ01002133">
    <property type="protein sequence ID" value="OAE26683.1"/>
    <property type="molecule type" value="Genomic_DNA"/>
</dbReference>
<keyword evidence="7 10" id="KW-0472">Membrane</keyword>
<evidence type="ECO:0000313" key="14">
    <source>
        <dbReference type="EMBL" id="OAE26683.1"/>
    </source>
</evidence>
<evidence type="ECO:0000256" key="6">
    <source>
        <dbReference type="ARBA" id="ARBA00022989"/>
    </source>
</evidence>
<evidence type="ECO:0000256" key="7">
    <source>
        <dbReference type="ARBA" id="ARBA00023136"/>
    </source>
</evidence>
<dbReference type="AlphaFoldDB" id="A0A176W248"/>
<protein>
    <recommendedName>
        <fullName evidence="17">Cytochrome b561 and DOMON domain-containing protein</fullName>
    </recommendedName>
</protein>
<dbReference type="InterPro" id="IPR005018">
    <property type="entry name" value="DOMON_domain"/>
</dbReference>
<dbReference type="Gene3D" id="1.20.120.1770">
    <property type="match status" value="1"/>
</dbReference>
<feature type="binding site" description="axial binding residue" evidence="8">
    <location>
        <position position="300"/>
    </location>
    <ligand>
        <name>heme b</name>
        <dbReference type="ChEBI" id="CHEBI:60344"/>
        <label>1</label>
    </ligand>
    <ligandPart>
        <name>Fe</name>
        <dbReference type="ChEBI" id="CHEBI:18248"/>
    </ligandPart>
</feature>
<feature type="binding site" description="axial binding residue" evidence="8">
    <location>
        <position position="336"/>
    </location>
    <ligand>
        <name>heme b</name>
        <dbReference type="ChEBI" id="CHEBI:60344"/>
        <label>1</label>
    </ligand>
    <ligandPart>
        <name>Fe</name>
        <dbReference type="ChEBI" id="CHEBI:18248"/>
    </ligandPart>
</feature>
<evidence type="ECO:0000313" key="15">
    <source>
        <dbReference type="Proteomes" id="UP000077202"/>
    </source>
</evidence>
<keyword evidence="2" id="KW-0813">Transport</keyword>
<evidence type="ECO:0000259" key="12">
    <source>
        <dbReference type="PROSITE" id="PS50939"/>
    </source>
</evidence>
<feature type="transmembrane region" description="Helical" evidence="10">
    <location>
        <begin position="332"/>
        <end position="352"/>
    </location>
</feature>
<accession>A0A176W248</accession>
<reference evidence="14 15" key="1">
    <citation type="submission" date="2016-03" db="EMBL/GenBank/DDBJ databases">
        <title>Mechanisms controlling the formation of the plant cell surface in tip-growing cells are functionally conserved among land plants.</title>
        <authorList>
            <person name="Honkanen S."/>
            <person name="Jones V.A."/>
            <person name="Morieri G."/>
            <person name="Champion C."/>
            <person name="Hetherington A.J."/>
            <person name="Kelly S."/>
            <person name="Saint-Marcoux D."/>
            <person name="Proust H."/>
            <person name="Prescott H."/>
            <person name="Dolan L."/>
        </authorList>
    </citation>
    <scope>NUCLEOTIDE SEQUENCE [LARGE SCALE GENOMIC DNA]</scope>
    <source>
        <strain evidence="15">cv. Tak-1 and cv. Tak-2</strain>
        <tissue evidence="14">Whole gametophyte</tissue>
    </source>
</reference>
<feature type="binding site" description="axial binding residue" evidence="8">
    <location>
        <position position="231"/>
    </location>
    <ligand>
        <name>heme b</name>
        <dbReference type="ChEBI" id="CHEBI:60344"/>
        <label>1</label>
    </ligand>
    <ligandPart>
        <name>Fe</name>
        <dbReference type="ChEBI" id="CHEBI:18248"/>
    </ligandPart>
</feature>
<dbReference type="Proteomes" id="UP000077202">
    <property type="component" value="Unassembled WGS sequence"/>
</dbReference>
<evidence type="ECO:0000256" key="1">
    <source>
        <dbReference type="ARBA" id="ARBA00004370"/>
    </source>
</evidence>
<dbReference type="Pfam" id="PF03188">
    <property type="entry name" value="Cytochrom_B561"/>
    <property type="match status" value="1"/>
</dbReference>
<evidence type="ECO:0000259" key="11">
    <source>
        <dbReference type="PROSITE" id="PS50836"/>
    </source>
</evidence>
<dbReference type="CDD" id="cd08760">
    <property type="entry name" value="Cyt_b561_FRRS1_like"/>
    <property type="match status" value="1"/>
</dbReference>
<dbReference type="Proteomes" id="UP001162541">
    <property type="component" value="Chromosome 6"/>
</dbReference>
<feature type="transmembrane region" description="Helical" evidence="10">
    <location>
        <begin position="368"/>
        <end position="391"/>
    </location>
</feature>
<evidence type="ECO:0000256" key="2">
    <source>
        <dbReference type="ARBA" id="ARBA00022448"/>
    </source>
</evidence>
<dbReference type="InterPro" id="IPR017214">
    <property type="entry name" value="UCP037471"/>
</dbReference>
<organism evidence="14 15">
    <name type="scientific">Marchantia polymorpha subsp. ruderalis</name>
    <dbReference type="NCBI Taxonomy" id="1480154"/>
    <lineage>
        <taxon>Eukaryota</taxon>
        <taxon>Viridiplantae</taxon>
        <taxon>Streptophyta</taxon>
        <taxon>Embryophyta</taxon>
        <taxon>Marchantiophyta</taxon>
        <taxon>Marchantiopsida</taxon>
        <taxon>Marchantiidae</taxon>
        <taxon>Marchantiales</taxon>
        <taxon>Marchantiaceae</taxon>
        <taxon>Marchantia</taxon>
    </lineage>
</organism>
<sequence length="456" mass="48140">MERRRTRSTGAIAVAAAIFVSLEIIFGAAGARAQAQSGTECATSVVQDGVGARRYDACVLLPALGASVSWLRELGGDGGGGLVHVAFTGWLPRAGGWVAWGVNSVPSSMVGAEVLVAFAAANGSSTALPFRLTVALLRDQPLVSSPVDLLALEGVRISDLQVTLFASVQLRPGQTSLNQVWNSGPSVTDGVPAPHALDGAHLSSFASLDFSSGAVESGPPVVGNLDQKNAHALLCAVGFGLLLPLGALAARYLRAFTLFEPYWVHVHALLQVSGYVVGVAGFALGLVLDSYTAGSPHAKHKDLGIAIFSFVNLQMLTAILRPAKGHKWRRYWNVVHHVLGYAVVFITIANIFEGLDILAPGHGWRRGYVGFLVLVGCVVFILEIITWMLYFMGKNSEHASSGVSKQSGDGVDEGSVRANWFFRRRSDPSLNVSGANAEAETEAEAEKLESRGAMAV</sequence>